<dbReference type="Gene3D" id="1.25.40.10">
    <property type="entry name" value="Tetratricopeptide repeat domain"/>
    <property type="match status" value="1"/>
</dbReference>
<protein>
    <submittedName>
        <fullName evidence="2">Uncharacterized protein</fullName>
    </submittedName>
</protein>
<proteinExistence type="predicted"/>
<reference evidence="2 3" key="1">
    <citation type="journal article" date="2016" name="Front. Microbiol.">
        <title>Genomic Resource of Rice Seed Associated Bacteria.</title>
        <authorList>
            <person name="Midha S."/>
            <person name="Bansal K."/>
            <person name="Sharma S."/>
            <person name="Kumar N."/>
            <person name="Patil P.P."/>
            <person name="Chaudhry V."/>
            <person name="Patil P.B."/>
        </authorList>
    </citation>
    <scope>NUCLEOTIDE SEQUENCE [LARGE SCALE GENOMIC DNA]</scope>
    <source>
        <strain evidence="2 3">NS334</strain>
    </source>
</reference>
<dbReference type="Proteomes" id="UP000074310">
    <property type="component" value="Unassembled WGS sequence"/>
</dbReference>
<dbReference type="PATRIC" id="fig|869719.3.peg.2119"/>
<dbReference type="EMBL" id="LDTB01000043">
    <property type="protein sequence ID" value="KTT71184.1"/>
    <property type="molecule type" value="Genomic_DNA"/>
</dbReference>
<sequence>MPRRRSRTRRSAAAWAIRGTLAIGAAGLGYVSVAQTLGYGLRTSAPARAHALAPTDGRVTAALASSLSGVDASAADRRRADDLARLALRQDPTAVTAISTLGLNAQSRADTTHARRMFAYAQTLSRRDLQTQIWAIEDAVGRGDITAALKHYDIALRTSRNAADLLFPILGTAMVDPTIRRALTLTLAARPAWGAAFVEYVAGNGPEPRTTAQLYADLSRKGIQIPDGARTAVINGLIANGFINEAWAYHASYTPGADRRRARDPRFTAVSTAPSPFDWVVLEDAGLSASIQHGDTGGVFDFSATSGVGGPLLRQMQLLPAGDYILDGHSSQIEQPASSTPYWILTCRDGRELGRVVVPNSLTNGGNFMGRIRVPADCPIQTLTLMARPSDAVAGVSGQIDRVRLFPADRQSR</sequence>
<keyword evidence="3" id="KW-1185">Reference proteome</keyword>
<evidence type="ECO:0000313" key="2">
    <source>
        <dbReference type="EMBL" id="KTT71184.1"/>
    </source>
</evidence>
<dbReference type="AlphaFoldDB" id="A0A147I115"/>
<evidence type="ECO:0000256" key="1">
    <source>
        <dbReference type="SAM" id="Phobius"/>
    </source>
</evidence>
<evidence type="ECO:0000313" key="3">
    <source>
        <dbReference type="Proteomes" id="UP000074310"/>
    </source>
</evidence>
<name>A0A147I115_9SPHN</name>
<comment type="caution">
    <text evidence="2">The sequence shown here is derived from an EMBL/GenBank/DDBJ whole genome shotgun (WGS) entry which is preliminary data.</text>
</comment>
<organism evidence="2 3">
    <name type="scientific">Sphingomonas endophytica</name>
    <dbReference type="NCBI Taxonomy" id="869719"/>
    <lineage>
        <taxon>Bacteria</taxon>
        <taxon>Pseudomonadati</taxon>
        <taxon>Pseudomonadota</taxon>
        <taxon>Alphaproteobacteria</taxon>
        <taxon>Sphingomonadales</taxon>
        <taxon>Sphingomonadaceae</taxon>
        <taxon>Sphingomonas</taxon>
    </lineage>
</organism>
<feature type="transmembrane region" description="Helical" evidence="1">
    <location>
        <begin position="12"/>
        <end position="33"/>
    </location>
</feature>
<dbReference type="InterPro" id="IPR011990">
    <property type="entry name" value="TPR-like_helical_dom_sf"/>
</dbReference>
<gene>
    <name evidence="2" type="ORF">NS334_10890</name>
</gene>
<keyword evidence="1" id="KW-0472">Membrane</keyword>
<accession>A0A147I115</accession>
<keyword evidence="1" id="KW-1133">Transmembrane helix</keyword>
<keyword evidence="1" id="KW-0812">Transmembrane</keyword>